<accession>A0A8X7CCK0</accession>
<comment type="caution">
    <text evidence="2">The sequence shown here is derived from an EMBL/GenBank/DDBJ whole genome shotgun (WGS) entry which is preliminary data.</text>
</comment>
<dbReference type="OrthoDB" id="6429968at2759"/>
<sequence length="168" mass="19424">MARCKYCNECDSLIITEDARIHRRLCANLTLQCIFCEQAFSSMSSNSANGVYDINIGLAYNLHYIGKGSNAVKEFCVVMNLLPLPVKFQHYNGILLESLTKVSDTSMRKAVEGTVEMNNSNRYITSAFDGSWPKWGYPYIFEWSHFCNISRNWYSFRFQMPEQILFCM</sequence>
<feature type="domain" description="Mutator-like transposase" evidence="1">
    <location>
        <begin position="21"/>
        <end position="137"/>
    </location>
</feature>
<reference evidence="2" key="1">
    <citation type="submission" date="2020-08" db="EMBL/GenBank/DDBJ databases">
        <title>Multicomponent nature underlies the extraordinary mechanical properties of spider dragline silk.</title>
        <authorList>
            <person name="Kono N."/>
            <person name="Nakamura H."/>
            <person name="Mori M."/>
            <person name="Yoshida Y."/>
            <person name="Ohtoshi R."/>
            <person name="Malay A.D."/>
            <person name="Moran D.A.P."/>
            <person name="Tomita M."/>
            <person name="Numata K."/>
            <person name="Arakawa K."/>
        </authorList>
    </citation>
    <scope>NUCLEOTIDE SEQUENCE</scope>
</reference>
<evidence type="ECO:0000313" key="3">
    <source>
        <dbReference type="Proteomes" id="UP000886998"/>
    </source>
</evidence>
<dbReference type="Pfam" id="PF20700">
    <property type="entry name" value="Mutator"/>
    <property type="match status" value="1"/>
</dbReference>
<protein>
    <recommendedName>
        <fullName evidence="1">Mutator-like transposase domain-containing protein</fullName>
    </recommendedName>
</protein>
<keyword evidence="3" id="KW-1185">Reference proteome</keyword>
<name>A0A8X7CCK0_9ARAC</name>
<proteinExistence type="predicted"/>
<evidence type="ECO:0000259" key="1">
    <source>
        <dbReference type="Pfam" id="PF20700"/>
    </source>
</evidence>
<organism evidence="2 3">
    <name type="scientific">Trichonephila inaurata madagascariensis</name>
    <dbReference type="NCBI Taxonomy" id="2747483"/>
    <lineage>
        <taxon>Eukaryota</taxon>
        <taxon>Metazoa</taxon>
        <taxon>Ecdysozoa</taxon>
        <taxon>Arthropoda</taxon>
        <taxon>Chelicerata</taxon>
        <taxon>Arachnida</taxon>
        <taxon>Araneae</taxon>
        <taxon>Araneomorphae</taxon>
        <taxon>Entelegynae</taxon>
        <taxon>Araneoidea</taxon>
        <taxon>Nephilidae</taxon>
        <taxon>Trichonephila</taxon>
        <taxon>Trichonephila inaurata</taxon>
    </lineage>
</organism>
<dbReference type="InterPro" id="IPR049012">
    <property type="entry name" value="Mutator_transp_dom"/>
</dbReference>
<dbReference type="AlphaFoldDB" id="A0A8X7CCK0"/>
<evidence type="ECO:0000313" key="2">
    <source>
        <dbReference type="EMBL" id="GFY59929.1"/>
    </source>
</evidence>
<dbReference type="Proteomes" id="UP000886998">
    <property type="component" value="Unassembled WGS sequence"/>
</dbReference>
<gene>
    <name evidence="2" type="ORF">TNIN_77711</name>
</gene>
<dbReference type="EMBL" id="BMAV01012886">
    <property type="protein sequence ID" value="GFY59929.1"/>
    <property type="molecule type" value="Genomic_DNA"/>
</dbReference>